<dbReference type="Gene3D" id="3.40.50.2300">
    <property type="match status" value="2"/>
</dbReference>
<dbReference type="GeneID" id="109464135"/>
<dbReference type="RefSeq" id="XP_019616632.1">
    <property type="nucleotide sequence ID" value="XM_019761073.1"/>
</dbReference>
<evidence type="ECO:0000256" key="3">
    <source>
        <dbReference type="ARBA" id="ARBA00022989"/>
    </source>
</evidence>
<keyword evidence="6" id="KW-1185">Reference proteome</keyword>
<feature type="non-terminal residue" evidence="7">
    <location>
        <position position="379"/>
    </location>
</feature>
<dbReference type="InterPro" id="IPR015683">
    <property type="entry name" value="Ionotropic_Glu_rcpt"/>
</dbReference>
<dbReference type="InterPro" id="IPR028082">
    <property type="entry name" value="Peripla_BP_I"/>
</dbReference>
<evidence type="ECO:0000313" key="7">
    <source>
        <dbReference type="RefSeq" id="XP_019616632.1"/>
    </source>
</evidence>
<name>A0A6P4YD07_BRABE</name>
<accession>A0A6P4YD07</accession>
<dbReference type="OrthoDB" id="6422573at2759"/>
<dbReference type="GO" id="GO:0016020">
    <property type="term" value="C:membrane"/>
    <property type="evidence" value="ECO:0007669"/>
    <property type="project" value="UniProtKB-SubCell"/>
</dbReference>
<proteinExistence type="predicted"/>
<dbReference type="InterPro" id="IPR001828">
    <property type="entry name" value="ANF_lig-bd_rcpt"/>
</dbReference>
<reference evidence="7" key="1">
    <citation type="submission" date="2025-08" db="UniProtKB">
        <authorList>
            <consortium name="RefSeq"/>
        </authorList>
    </citation>
    <scope>IDENTIFICATION</scope>
    <source>
        <tissue evidence="7">Gonad</tissue>
    </source>
</reference>
<organism evidence="6 7">
    <name type="scientific">Branchiostoma belcheri</name>
    <name type="common">Amphioxus</name>
    <dbReference type="NCBI Taxonomy" id="7741"/>
    <lineage>
        <taxon>Eukaryota</taxon>
        <taxon>Metazoa</taxon>
        <taxon>Chordata</taxon>
        <taxon>Cephalochordata</taxon>
        <taxon>Leptocardii</taxon>
        <taxon>Amphioxiformes</taxon>
        <taxon>Branchiostomatidae</taxon>
        <taxon>Branchiostoma</taxon>
    </lineage>
</organism>
<keyword evidence="3" id="KW-1133">Transmembrane helix</keyword>
<dbReference type="PANTHER" id="PTHR34836:SF7">
    <property type="entry name" value="RECEPTOR LIGAND BINDING REGION DOMAIN-CONTAINING PROTEIN"/>
    <property type="match status" value="1"/>
</dbReference>
<evidence type="ECO:0000256" key="1">
    <source>
        <dbReference type="ARBA" id="ARBA00004370"/>
    </source>
</evidence>
<evidence type="ECO:0000256" key="4">
    <source>
        <dbReference type="ARBA" id="ARBA00023136"/>
    </source>
</evidence>
<dbReference type="AlphaFoldDB" id="A0A6P4YD07"/>
<sequence>MTREVKASSPVGSGLFLPHIAPEAYDPTLQNAQQYPQLVRISWPNSVFSKTLVDLLEHFSWDQMSVLVSDDDFGTYGLLDFQLLAGQMGWRIHTIQSFDPAENVADTEVRTQLEVIQNTGARVIILHCLASYAAEVLRQASSMDMTGEGWAWVVSDGITGFHLFDTDNGTAIVPDYLRGLLGPIPPATNGARSAEFMAKWKAADPAVYPGAGGADIGPYTARWADAVLALAQALRNLQTDGVTVTPQPLDCACDGGESQPWADGPTMLQYLKEAGVETDGVTGYIRFDSTAARLDAEYNIVNLKSDGWHEVGSWNLSTGLNIHSDADIRFAGGATEVAPYVSDLKNKTLRVVTIAADGFVMISNTDENGKNVTGNDRFT</sequence>
<dbReference type="Proteomes" id="UP000515135">
    <property type="component" value="Unplaced"/>
</dbReference>
<keyword evidence="4" id="KW-0472">Membrane</keyword>
<comment type="subcellular location">
    <subcellularLocation>
        <location evidence="1">Membrane</location>
    </subcellularLocation>
</comment>
<dbReference type="Pfam" id="PF01094">
    <property type="entry name" value="ANF_receptor"/>
    <property type="match status" value="1"/>
</dbReference>
<dbReference type="KEGG" id="bbel:109464135"/>
<evidence type="ECO:0000256" key="2">
    <source>
        <dbReference type="ARBA" id="ARBA00022692"/>
    </source>
</evidence>
<gene>
    <name evidence="7" type="primary">LOC109464135</name>
</gene>
<evidence type="ECO:0000259" key="5">
    <source>
        <dbReference type="Pfam" id="PF01094"/>
    </source>
</evidence>
<keyword evidence="2" id="KW-0812">Transmembrane</keyword>
<feature type="domain" description="Receptor ligand binding region" evidence="5">
    <location>
        <begin position="9"/>
        <end position="305"/>
    </location>
</feature>
<dbReference type="PANTHER" id="PTHR34836">
    <property type="entry name" value="OS06G0188250 PROTEIN"/>
    <property type="match status" value="1"/>
</dbReference>
<evidence type="ECO:0000313" key="6">
    <source>
        <dbReference type="Proteomes" id="UP000515135"/>
    </source>
</evidence>
<protein>
    <submittedName>
        <fullName evidence="7">Glutamate receptor 2-like</fullName>
    </submittedName>
</protein>
<dbReference type="SUPFAM" id="SSF53822">
    <property type="entry name" value="Periplasmic binding protein-like I"/>
    <property type="match status" value="1"/>
</dbReference>